<keyword evidence="1" id="KW-0732">Signal</keyword>
<dbReference type="EMBL" id="AYER01000003">
    <property type="protein sequence ID" value="ESK40250.1"/>
    <property type="molecule type" value="Genomic_DNA"/>
</dbReference>
<proteinExistence type="predicted"/>
<comment type="caution">
    <text evidence="2">The sequence shown here is derived from an EMBL/GenBank/DDBJ whole genome shotgun (WGS) entry which is preliminary data.</text>
</comment>
<feature type="signal peptide" evidence="1">
    <location>
        <begin position="1"/>
        <end position="17"/>
    </location>
</feature>
<dbReference type="Proteomes" id="UP000023785">
    <property type="component" value="Unassembled WGS sequence"/>
</dbReference>
<evidence type="ECO:0000313" key="3">
    <source>
        <dbReference type="Proteomes" id="UP000023785"/>
    </source>
</evidence>
<evidence type="ECO:0000256" key="1">
    <source>
        <dbReference type="SAM" id="SignalP"/>
    </source>
</evidence>
<dbReference type="AlphaFoldDB" id="V2TVB7"/>
<name>V2TVB7_9GAMM</name>
<protein>
    <submittedName>
        <fullName evidence="2">Uncharacterized protein</fullName>
    </submittedName>
</protein>
<dbReference type="OrthoDB" id="6695225at2"/>
<reference evidence="2 3" key="1">
    <citation type="submission" date="2013-10" db="EMBL/GenBank/DDBJ databases">
        <title>The Genome Sequence of Acinetobacter nectaris CIP 110549.</title>
        <authorList>
            <consortium name="The Broad Institute Genomics Platform"/>
            <consortium name="The Broad Institute Genome Sequencing Center for Infectious Disease"/>
            <person name="Cerqueira G."/>
            <person name="Feldgarden M."/>
            <person name="Courvalin P."/>
            <person name="Grillot-Courvalin C."/>
            <person name="Clermont D."/>
            <person name="Rocha E."/>
            <person name="Yoon E.-J."/>
            <person name="Nemec A."/>
            <person name="Young S.K."/>
            <person name="Zeng Q."/>
            <person name="Gargeya S."/>
            <person name="Fitzgerald M."/>
            <person name="Abouelleil A."/>
            <person name="Alvarado L."/>
            <person name="Berlin A.M."/>
            <person name="Chapman S.B."/>
            <person name="Gainer-Dewar J."/>
            <person name="Goldberg J."/>
            <person name="Gnerre S."/>
            <person name="Griggs A."/>
            <person name="Gujja S."/>
            <person name="Hansen M."/>
            <person name="Howarth C."/>
            <person name="Imamovic A."/>
            <person name="Ireland A."/>
            <person name="Larimer J."/>
            <person name="McCowan C."/>
            <person name="Murphy C."/>
            <person name="Pearson M."/>
            <person name="Poon T.W."/>
            <person name="Priest M."/>
            <person name="Roberts A."/>
            <person name="Saif S."/>
            <person name="Shea T."/>
            <person name="Sykes S."/>
            <person name="Wortman J."/>
            <person name="Nusbaum C."/>
            <person name="Birren B."/>
        </authorList>
    </citation>
    <scope>NUCLEOTIDE SEQUENCE [LARGE SCALE GENOMIC DNA]</scope>
    <source>
        <strain evidence="2 3">CIP 110549</strain>
    </source>
</reference>
<gene>
    <name evidence="2" type="ORF">P256_00697</name>
</gene>
<organism evidence="2 3">
    <name type="scientific">Acinetobacter nectaris CIP 110549</name>
    <dbReference type="NCBI Taxonomy" id="1392540"/>
    <lineage>
        <taxon>Bacteria</taxon>
        <taxon>Pseudomonadati</taxon>
        <taxon>Pseudomonadota</taxon>
        <taxon>Gammaproteobacteria</taxon>
        <taxon>Moraxellales</taxon>
        <taxon>Moraxellaceae</taxon>
        <taxon>Acinetobacter</taxon>
    </lineage>
</organism>
<dbReference type="RefSeq" id="WP_023272291.1">
    <property type="nucleotide sequence ID" value="NZ_KI530712.1"/>
</dbReference>
<dbReference type="STRING" id="1392540.P256_00697"/>
<dbReference type="HOGENOM" id="CLU_2178147_0_0_6"/>
<feature type="chain" id="PRO_5004709956" evidence="1">
    <location>
        <begin position="18"/>
        <end position="109"/>
    </location>
</feature>
<keyword evidence="3" id="KW-1185">Reference proteome</keyword>
<accession>V2TVB7</accession>
<sequence>MKYYLLALLLCGTNVFAHDFPNKKGICTFNGSEPTPCTIENGGGAGGSYYILKSKKDSIYVESDCSGDNCALSIGANSDNTVDAKEFKKDGFYCTSSNDNKLTGCFKTT</sequence>
<evidence type="ECO:0000313" key="2">
    <source>
        <dbReference type="EMBL" id="ESK40250.1"/>
    </source>
</evidence>